<evidence type="ECO:0000259" key="2">
    <source>
        <dbReference type="SMART" id="SM00867"/>
    </source>
</evidence>
<name>A0A542ZNF2_9MICO</name>
<dbReference type="RefSeq" id="WP_141789475.1">
    <property type="nucleotide sequence ID" value="NZ_BAAAKX010000012.1"/>
</dbReference>
<evidence type="ECO:0000256" key="1">
    <source>
        <dbReference type="ARBA" id="ARBA00008812"/>
    </source>
</evidence>
<dbReference type="PANTHER" id="PTHR34406:SF1">
    <property type="entry name" value="PROTEIN YCEI"/>
    <property type="match status" value="1"/>
</dbReference>
<comment type="caution">
    <text evidence="3">The sequence shown here is derived from an EMBL/GenBank/DDBJ whole genome shotgun (WGS) entry which is preliminary data.</text>
</comment>
<dbReference type="AlphaFoldDB" id="A0A542ZNF2"/>
<feature type="domain" description="Lipid/polyisoprenoid-binding YceI-like" evidence="2">
    <location>
        <begin position="11"/>
        <end position="174"/>
    </location>
</feature>
<gene>
    <name evidence="3" type="ORF">FB474_3149</name>
</gene>
<dbReference type="InterPro" id="IPR036761">
    <property type="entry name" value="TTHA0802/YceI-like_sf"/>
</dbReference>
<keyword evidence="4" id="KW-1185">Reference proteome</keyword>
<dbReference type="Proteomes" id="UP000319514">
    <property type="component" value="Unassembled WGS sequence"/>
</dbReference>
<dbReference type="Gene3D" id="2.40.128.110">
    <property type="entry name" value="Lipid/polyisoprenoid-binding, YceI-like"/>
    <property type="match status" value="1"/>
</dbReference>
<organism evidence="3 4">
    <name type="scientific">Oryzihumus leptocrescens</name>
    <dbReference type="NCBI Taxonomy" id="297536"/>
    <lineage>
        <taxon>Bacteria</taxon>
        <taxon>Bacillati</taxon>
        <taxon>Actinomycetota</taxon>
        <taxon>Actinomycetes</taxon>
        <taxon>Micrococcales</taxon>
        <taxon>Intrasporangiaceae</taxon>
        <taxon>Oryzihumus</taxon>
    </lineage>
</organism>
<dbReference type="InterPro" id="IPR007372">
    <property type="entry name" value="Lipid/polyisoprenoid-bd_YceI"/>
</dbReference>
<evidence type="ECO:0000313" key="4">
    <source>
        <dbReference type="Proteomes" id="UP000319514"/>
    </source>
</evidence>
<evidence type="ECO:0000313" key="3">
    <source>
        <dbReference type="EMBL" id="TQL61730.1"/>
    </source>
</evidence>
<dbReference type="SUPFAM" id="SSF101874">
    <property type="entry name" value="YceI-like"/>
    <property type="match status" value="1"/>
</dbReference>
<proteinExistence type="inferred from homology"/>
<dbReference type="Pfam" id="PF04264">
    <property type="entry name" value="YceI"/>
    <property type="match status" value="1"/>
</dbReference>
<protein>
    <submittedName>
        <fullName evidence="3">Polyisoprenoid-binding protein YceI</fullName>
    </submittedName>
</protein>
<reference evidence="3 4" key="1">
    <citation type="submission" date="2019-06" db="EMBL/GenBank/DDBJ databases">
        <title>Sequencing the genomes of 1000 actinobacteria strains.</title>
        <authorList>
            <person name="Klenk H.-P."/>
        </authorList>
    </citation>
    <scope>NUCLEOTIDE SEQUENCE [LARGE SCALE GENOMIC DNA]</scope>
    <source>
        <strain evidence="3 4">DSM 18082</strain>
    </source>
</reference>
<sequence length="182" mass="19661">MTTFSDLTPGTWDVDASHSELGFVARHLMVTKVRGQFKDFRATVTVGEQLEDSSVEATVQLASVETGSPDRDGHLRSADFFDTDNNPEMTFRSTKVTPDTLEGDLTIKGVTQHVVFDLSFNGVAKDPWGGTRAGFEASAEINRKDFGLTWNAAIEGGGVLVSDKVKINLDIQLVAAQVPATV</sequence>
<dbReference type="OrthoDB" id="9811006at2"/>
<dbReference type="SMART" id="SM00867">
    <property type="entry name" value="YceI"/>
    <property type="match status" value="1"/>
</dbReference>
<dbReference type="EMBL" id="VFOQ01000001">
    <property type="protein sequence ID" value="TQL61730.1"/>
    <property type="molecule type" value="Genomic_DNA"/>
</dbReference>
<comment type="similarity">
    <text evidence="1">Belongs to the UPF0312 family.</text>
</comment>
<accession>A0A542ZNF2</accession>
<dbReference type="PANTHER" id="PTHR34406">
    <property type="entry name" value="PROTEIN YCEI"/>
    <property type="match status" value="1"/>
</dbReference>